<name>A0AAD8PE15_BABGI</name>
<dbReference type="GO" id="GO:0005525">
    <property type="term" value="F:GTP binding"/>
    <property type="evidence" value="ECO:0007669"/>
    <property type="project" value="InterPro"/>
</dbReference>
<dbReference type="AlphaFoldDB" id="A0AAD8PE15"/>
<dbReference type="InterPro" id="IPR050896">
    <property type="entry name" value="Mito_lipid_metab_GTPase"/>
</dbReference>
<dbReference type="EMBL" id="JAVEPI010000002">
    <property type="protein sequence ID" value="KAK1443749.1"/>
    <property type="molecule type" value="Genomic_DNA"/>
</dbReference>
<accession>A0AAD8PE15</accession>
<gene>
    <name evidence="3" type="ORF">BgAZ_206250</name>
</gene>
<dbReference type="Gene3D" id="3.40.50.300">
    <property type="entry name" value="P-loop containing nucleotide triphosphate hydrolases"/>
    <property type="match status" value="1"/>
</dbReference>
<feature type="signal peptide" evidence="1">
    <location>
        <begin position="1"/>
        <end position="15"/>
    </location>
</feature>
<organism evidence="3 4">
    <name type="scientific">Babesia gibsoni</name>
    <dbReference type="NCBI Taxonomy" id="33632"/>
    <lineage>
        <taxon>Eukaryota</taxon>
        <taxon>Sar</taxon>
        <taxon>Alveolata</taxon>
        <taxon>Apicomplexa</taxon>
        <taxon>Aconoidasida</taxon>
        <taxon>Piroplasmida</taxon>
        <taxon>Babesiidae</taxon>
        <taxon>Babesia</taxon>
    </lineage>
</organism>
<evidence type="ECO:0000313" key="3">
    <source>
        <dbReference type="EMBL" id="KAK1443749.1"/>
    </source>
</evidence>
<dbReference type="PANTHER" id="PTHR46434:SF1">
    <property type="entry name" value="GENETIC INTERACTOR OF PROHIBITINS 3, MITOCHONDRIAL"/>
    <property type="match status" value="1"/>
</dbReference>
<reference evidence="3" key="1">
    <citation type="submission" date="2023-08" db="EMBL/GenBank/DDBJ databases">
        <title>Draft sequence of the Babesia gibsoni genome.</title>
        <authorList>
            <person name="Yamagishi J.Y."/>
            <person name="Xuan X.X."/>
        </authorList>
    </citation>
    <scope>NUCLEOTIDE SEQUENCE</scope>
    <source>
        <strain evidence="3">Azabu</strain>
    </source>
</reference>
<evidence type="ECO:0000313" key="4">
    <source>
        <dbReference type="Proteomes" id="UP001230268"/>
    </source>
</evidence>
<keyword evidence="4" id="KW-1185">Reference proteome</keyword>
<protein>
    <submittedName>
        <fullName evidence="3">Genetic interactor of prohibitins 3</fullName>
    </submittedName>
</protein>
<dbReference type="CDD" id="cd01855">
    <property type="entry name" value="YqeH"/>
    <property type="match status" value="1"/>
</dbReference>
<dbReference type="PANTHER" id="PTHR46434">
    <property type="entry name" value="GENETIC INTERACTOR OF PROHIBITINS 3, MITOCHONDRIAL"/>
    <property type="match status" value="1"/>
</dbReference>
<dbReference type="Proteomes" id="UP001230268">
    <property type="component" value="Unassembled WGS sequence"/>
</dbReference>
<feature type="domain" description="G" evidence="2">
    <location>
        <begin position="407"/>
        <end position="473"/>
    </location>
</feature>
<dbReference type="SUPFAM" id="SSF52540">
    <property type="entry name" value="P-loop containing nucleoside triphosphate hydrolases"/>
    <property type="match status" value="1"/>
</dbReference>
<comment type="caution">
    <text evidence="3">The sequence shown here is derived from an EMBL/GenBank/DDBJ whole genome shotgun (WGS) entry which is preliminary data.</text>
</comment>
<dbReference type="Pfam" id="PF01926">
    <property type="entry name" value="MMR_HSR1"/>
    <property type="match status" value="1"/>
</dbReference>
<sequence>MGIFYPLLLCSLVNGVVLTKVSPAGLRGVSCFAFHKGRRGKRQQARPPLGPEERSRLVELEREVMSEQSIDTVSSLGGLHFDRDIGASYKAVKVNAAVEGESTTKSKDILEELCPNKIYEAVAPSPIVIHDDSETTIFDESLRAAKEWESNSDRFRNPACEVVNDITDDEMYRKARLEELREKQIGPSMRQLFATLQDEEPKKEDDEWRDLIPQFSIDVDITQCYGCGVHLQCNNKDGKGYVDPLVLKEVKRANGRPRCKRCSSMHSGFIFNDDSIALGESAMDASRETVSILRNALSLNESRNITIVYMMDALDMHFEDGLANLITARRNKRKAETHFYVVLNKVDLLPEHSRRRVLMYLHRFIQSRAPELKIKPRHIFLMSSLKGGGVNLFLSVLLEMAYRLRSKVFFVGATNSGKSTFLNRLSDFVSKGKDSGGKRKLLSTSVIPGTTLTPLRVDTGTGFNLYDTPGIVVPDSLSSYLTSSELKVAVPSSSGPRKPFRLGAGYSLLLGPFVRIDILEGRPFFFTPHFSKRVTVIQKRTDKVDAFLRTKPFGDVRMFYGTPKSTDEGESSEKSEIESNKADVETVQHYVRILGEGWEKATAELCIKGMGFVTIAGALQLHIRIETMSGTSVYMREPLMPYEGIPFVRKRLPTKQRKPSQRTLKQ</sequence>
<dbReference type="InterPro" id="IPR027417">
    <property type="entry name" value="P-loop_NTPase"/>
</dbReference>
<evidence type="ECO:0000259" key="2">
    <source>
        <dbReference type="Pfam" id="PF01926"/>
    </source>
</evidence>
<keyword evidence="1" id="KW-0732">Signal</keyword>
<proteinExistence type="predicted"/>
<feature type="chain" id="PRO_5042288494" evidence="1">
    <location>
        <begin position="16"/>
        <end position="666"/>
    </location>
</feature>
<evidence type="ECO:0000256" key="1">
    <source>
        <dbReference type="SAM" id="SignalP"/>
    </source>
</evidence>
<dbReference type="InterPro" id="IPR006073">
    <property type="entry name" value="GTP-bd"/>
</dbReference>
<dbReference type="GO" id="GO:0005739">
    <property type="term" value="C:mitochondrion"/>
    <property type="evidence" value="ECO:0007669"/>
    <property type="project" value="TreeGrafter"/>
</dbReference>